<evidence type="ECO:0000256" key="1">
    <source>
        <dbReference type="SAM" id="MobiDB-lite"/>
    </source>
</evidence>
<gene>
    <name evidence="2" type="ORF">J421_0082</name>
</gene>
<evidence type="ECO:0008006" key="4">
    <source>
        <dbReference type="Google" id="ProtNLM"/>
    </source>
</evidence>
<evidence type="ECO:0000313" key="2">
    <source>
        <dbReference type="EMBL" id="AHG87619.1"/>
    </source>
</evidence>
<dbReference type="InterPro" id="IPR025515">
    <property type="entry name" value="DUF4403"/>
</dbReference>
<dbReference type="Proteomes" id="UP000019151">
    <property type="component" value="Chromosome"/>
</dbReference>
<dbReference type="OrthoDB" id="9774949at2"/>
<dbReference type="eggNOG" id="ENOG502ZAFW">
    <property type="taxonomic scope" value="Bacteria"/>
</dbReference>
<dbReference type="HOGENOM" id="CLU_551813_0_0_0"/>
<dbReference type="EMBL" id="CP007128">
    <property type="protein sequence ID" value="AHG87619.1"/>
    <property type="molecule type" value="Genomic_DNA"/>
</dbReference>
<accession>W0R924</accession>
<keyword evidence="3" id="KW-1185">Reference proteome</keyword>
<dbReference type="STRING" id="861299.J421_0082"/>
<sequence>MGDLLGVLVVPAGDGGAPSRGGAVCRRTWAVALACAAASCLAAGCGRDRGKATPAQGTPGAADTFVDTIPELDPSLVEVPIRYELGPAIGALERAVPRTVGNLDDRRKVPGHDRLSYAFVAERTPFDVSVRGSTVTVSSVVTYHARGWLKPPIGPSLGGSCGIGGDAPRLRVTLTSTVKLAPDWTLRAHTQVPTVAPASDEPRDKCKMTVLNVDLTDRVVDAVQKLLDGKAALLDERIAKLDLKSRVEKWWAQLARPIKVGGNMWLQLRPEAVSVGSLRAGDGAVIAPVALAARPRLLSGPRPESSTVALPNFTPSGPKAAERGSSLHLLLEAVLDYDQATRMLGRQLVGRTFTRSGHTVTVREARVFGARGGRVGLALRLAGDVDARLVLAGRPVYDHASGTLHVPDLDYAVADASLLVRGADQVGHDAFRDALRERAVFPVTALVDSARARAERAMNRELTKGVRLGAKVETGRALGVFAASDGLRVRAAAGGVLSLDIDRAPPVKVRRASSPAPPSRRPAASDPPKTPANAVRPAVRPPDTR</sequence>
<organism evidence="2 3">
    <name type="scientific">Gemmatirosa kalamazoonensis</name>
    <dbReference type="NCBI Taxonomy" id="861299"/>
    <lineage>
        <taxon>Bacteria</taxon>
        <taxon>Pseudomonadati</taxon>
        <taxon>Gemmatimonadota</taxon>
        <taxon>Gemmatimonadia</taxon>
        <taxon>Gemmatimonadales</taxon>
        <taxon>Gemmatimonadaceae</taxon>
        <taxon>Gemmatirosa</taxon>
    </lineage>
</organism>
<dbReference type="InParanoid" id="W0R924"/>
<dbReference type="AlphaFoldDB" id="W0R924"/>
<name>W0R924_9BACT</name>
<protein>
    <recommendedName>
        <fullName evidence="4">DUF4403 family protein</fullName>
    </recommendedName>
</protein>
<dbReference type="KEGG" id="gba:J421_0082"/>
<dbReference type="PATRIC" id="fig|861299.3.peg.79"/>
<reference evidence="2 3" key="1">
    <citation type="journal article" date="2014" name="Genome Announc.">
        <title>Genome Sequence and Methylome of Soil Bacterium Gemmatirosa kalamazoonensis KBS708T, a Member of the Rarely Cultivated Gemmatimonadetes Phylum.</title>
        <authorList>
            <person name="Debruyn J.M."/>
            <person name="Radosevich M."/>
            <person name="Wommack K.E."/>
            <person name="Polson S.W."/>
            <person name="Hauser L.J."/>
            <person name="Fawaz M.N."/>
            <person name="Korlach J."/>
            <person name="Tsai Y.C."/>
        </authorList>
    </citation>
    <scope>NUCLEOTIDE SEQUENCE [LARGE SCALE GENOMIC DNA]</scope>
    <source>
        <strain evidence="2 3">KBS708</strain>
    </source>
</reference>
<evidence type="ECO:0000313" key="3">
    <source>
        <dbReference type="Proteomes" id="UP000019151"/>
    </source>
</evidence>
<proteinExistence type="predicted"/>
<feature type="region of interest" description="Disordered" evidence="1">
    <location>
        <begin position="504"/>
        <end position="545"/>
    </location>
</feature>
<dbReference type="RefSeq" id="WP_025409177.1">
    <property type="nucleotide sequence ID" value="NZ_CP007128.1"/>
</dbReference>
<dbReference type="Pfam" id="PF14356">
    <property type="entry name" value="DUF4403"/>
    <property type="match status" value="1"/>
</dbReference>